<reference evidence="2 3" key="1">
    <citation type="submission" date="2018-06" db="EMBL/GenBank/DDBJ databases">
        <title>Phytoactinopolyspora halophila sp. nov., a novel halophilic actinomycete isolated from a saline soil in China.</title>
        <authorList>
            <person name="Tang S.-K."/>
        </authorList>
    </citation>
    <scope>NUCLEOTIDE SEQUENCE [LARGE SCALE GENOMIC DNA]</scope>
    <source>
        <strain evidence="2 3">YIM 96934</strain>
    </source>
</reference>
<evidence type="ECO:0000313" key="2">
    <source>
        <dbReference type="EMBL" id="RAW09329.1"/>
    </source>
</evidence>
<keyword evidence="1" id="KW-0472">Membrane</keyword>
<organism evidence="2 3">
    <name type="scientific">Phytoactinopolyspora halophila</name>
    <dbReference type="NCBI Taxonomy" id="1981511"/>
    <lineage>
        <taxon>Bacteria</taxon>
        <taxon>Bacillati</taxon>
        <taxon>Actinomycetota</taxon>
        <taxon>Actinomycetes</taxon>
        <taxon>Jiangellales</taxon>
        <taxon>Jiangellaceae</taxon>
        <taxon>Phytoactinopolyspora</taxon>
    </lineage>
</organism>
<evidence type="ECO:0000313" key="3">
    <source>
        <dbReference type="Proteomes" id="UP000250462"/>
    </source>
</evidence>
<gene>
    <name evidence="2" type="ORF">DPM12_21700</name>
</gene>
<protein>
    <submittedName>
        <fullName evidence="2">Uncharacterized protein</fullName>
    </submittedName>
</protein>
<accession>A0A329QC59</accession>
<dbReference type="AlphaFoldDB" id="A0A329QC59"/>
<evidence type="ECO:0000256" key="1">
    <source>
        <dbReference type="SAM" id="Phobius"/>
    </source>
</evidence>
<comment type="caution">
    <text evidence="2">The sequence shown here is derived from an EMBL/GenBank/DDBJ whole genome shotgun (WGS) entry which is preliminary data.</text>
</comment>
<proteinExistence type="predicted"/>
<keyword evidence="1" id="KW-1133">Transmembrane helix</keyword>
<keyword evidence="3" id="KW-1185">Reference proteome</keyword>
<sequence>MWKAGSVVQPWIVGGGTVAALLLVLVIVLVSTRHVGLRRSRAEDVESGVLNDAARIVEHANARIRREGLDGRSAAGGDDGRSAAGE</sequence>
<keyword evidence="1" id="KW-0812">Transmembrane</keyword>
<dbReference type="EMBL" id="QMIG01000046">
    <property type="protein sequence ID" value="RAW09329.1"/>
    <property type="molecule type" value="Genomic_DNA"/>
</dbReference>
<feature type="transmembrane region" description="Helical" evidence="1">
    <location>
        <begin position="12"/>
        <end position="31"/>
    </location>
</feature>
<dbReference type="Proteomes" id="UP000250462">
    <property type="component" value="Unassembled WGS sequence"/>
</dbReference>
<name>A0A329QC59_9ACTN</name>